<sequence>MTELSEPADVERTAVIGAGEMGRGIAAVQALAGREVVIQDLDTDQLDAALEHVEWSLGKSVEKGRLSEAEKEATLGRLSTADELADAVAGVDLVTEAIVEKQAVKESVFADLDEHAPDHAILASNTSGLNITRIAEATERPDRVLGTHWFNPPMLMELVEVVHTEHTDPAIADLAADFVEALGKTPIHCRKDVPSFVVNRCMRPYGEAAAWLVYYDEARKEAVDAAFEYDEEFPMGPFALADFTGGIQLRVDGEADHLADDRLLAYDTRVCPLLHELYEQGRYGRKAGAGYYEYDEEGQKAPVPATAAREFDPMWVWAPVVNEAAKMVQHDVATVEDVDTGMRLGGNWPVGPFEKADRVGADTVVEYLCEWAAMHDRLNKRAELLPCDLLVEQAKTGERFHDDGAA</sequence>
<keyword evidence="1" id="KW-0560">Oxidoreductase</keyword>
<evidence type="ECO:0000313" key="4">
    <source>
        <dbReference type="EMBL" id="UWM56799.1"/>
    </source>
</evidence>
<accession>A0A9E7R806</accession>
<evidence type="ECO:0000256" key="1">
    <source>
        <dbReference type="ARBA" id="ARBA00023002"/>
    </source>
</evidence>
<protein>
    <submittedName>
        <fullName evidence="4">3-hydroxyacyl-CoA dehydrogenase</fullName>
    </submittedName>
</protein>
<organism evidence="4 5">
    <name type="scientific">Salinirubellus salinus</name>
    <dbReference type="NCBI Taxonomy" id="1364945"/>
    <lineage>
        <taxon>Archaea</taxon>
        <taxon>Methanobacteriati</taxon>
        <taxon>Methanobacteriota</taxon>
        <taxon>Stenosarchaea group</taxon>
        <taxon>Halobacteria</taxon>
        <taxon>Halobacteriales</taxon>
        <taxon>Natronomonadaceae</taxon>
        <taxon>Salinirubellus</taxon>
    </lineage>
</organism>
<dbReference type="FunFam" id="3.40.50.720:FF:000009">
    <property type="entry name" value="Fatty oxidation complex, alpha subunit"/>
    <property type="match status" value="1"/>
</dbReference>
<evidence type="ECO:0000259" key="2">
    <source>
        <dbReference type="Pfam" id="PF00725"/>
    </source>
</evidence>
<dbReference type="Gene3D" id="1.10.1040.10">
    <property type="entry name" value="N-(1-d-carboxylethyl)-l-norvaline Dehydrogenase, domain 2"/>
    <property type="match status" value="2"/>
</dbReference>
<dbReference type="KEGG" id="ssai:N0B31_10985"/>
<dbReference type="Pfam" id="PF00725">
    <property type="entry name" value="3HCDH"/>
    <property type="match status" value="2"/>
</dbReference>
<name>A0A9E7R806_9EURY</name>
<dbReference type="Gene3D" id="3.40.50.720">
    <property type="entry name" value="NAD(P)-binding Rossmann-like Domain"/>
    <property type="match status" value="1"/>
</dbReference>
<dbReference type="EMBL" id="CP104003">
    <property type="protein sequence ID" value="UWM56799.1"/>
    <property type="molecule type" value="Genomic_DNA"/>
</dbReference>
<evidence type="ECO:0000313" key="5">
    <source>
        <dbReference type="Proteomes" id="UP001057580"/>
    </source>
</evidence>
<dbReference type="GO" id="GO:0016616">
    <property type="term" value="F:oxidoreductase activity, acting on the CH-OH group of donors, NAD or NADP as acceptor"/>
    <property type="evidence" value="ECO:0007669"/>
    <property type="project" value="InterPro"/>
</dbReference>
<proteinExistence type="predicted"/>
<dbReference type="GO" id="GO:0006631">
    <property type="term" value="P:fatty acid metabolic process"/>
    <property type="evidence" value="ECO:0007669"/>
    <property type="project" value="InterPro"/>
</dbReference>
<dbReference type="PANTHER" id="PTHR48075:SF5">
    <property type="entry name" value="3-HYDROXYBUTYRYL-COA DEHYDROGENASE"/>
    <property type="match status" value="1"/>
</dbReference>
<dbReference type="SUPFAM" id="SSF48179">
    <property type="entry name" value="6-phosphogluconate dehydrogenase C-terminal domain-like"/>
    <property type="match status" value="2"/>
</dbReference>
<feature type="domain" description="3-hydroxyacyl-CoA dehydrogenase C-terminal" evidence="2">
    <location>
        <begin position="317"/>
        <end position="397"/>
    </location>
</feature>
<gene>
    <name evidence="4" type="ORF">N0B31_10985</name>
</gene>
<keyword evidence="5" id="KW-1185">Reference proteome</keyword>
<dbReference type="InterPro" id="IPR006108">
    <property type="entry name" value="3HC_DH_C"/>
</dbReference>
<dbReference type="GeneID" id="74942953"/>
<feature type="domain" description="3-hydroxyacyl-CoA dehydrogenase NAD binding" evidence="3">
    <location>
        <begin position="13"/>
        <end position="192"/>
    </location>
</feature>
<dbReference type="Proteomes" id="UP001057580">
    <property type="component" value="Chromosome"/>
</dbReference>
<feature type="domain" description="3-hydroxyacyl-CoA dehydrogenase C-terminal" evidence="2">
    <location>
        <begin position="196"/>
        <end position="294"/>
    </location>
</feature>
<dbReference type="Pfam" id="PF02737">
    <property type="entry name" value="3HCDH_N"/>
    <property type="match status" value="1"/>
</dbReference>
<dbReference type="GO" id="GO:0070403">
    <property type="term" value="F:NAD+ binding"/>
    <property type="evidence" value="ECO:0007669"/>
    <property type="project" value="InterPro"/>
</dbReference>
<evidence type="ECO:0000259" key="3">
    <source>
        <dbReference type="Pfam" id="PF02737"/>
    </source>
</evidence>
<dbReference type="InterPro" id="IPR013328">
    <property type="entry name" value="6PGD_dom2"/>
</dbReference>
<dbReference type="InterPro" id="IPR008927">
    <property type="entry name" value="6-PGluconate_DH-like_C_sf"/>
</dbReference>
<dbReference type="InterPro" id="IPR006176">
    <property type="entry name" value="3-OHacyl-CoA_DH_NAD-bd"/>
</dbReference>
<reference evidence="4" key="1">
    <citation type="submission" date="2022-09" db="EMBL/GenBank/DDBJ databases">
        <title>Diverse halophilic archaea isolated from saline environments.</title>
        <authorList>
            <person name="Cui H.-L."/>
        </authorList>
    </citation>
    <scope>NUCLEOTIDE SEQUENCE</scope>
    <source>
        <strain evidence="4">ZS-35-S2</strain>
    </source>
</reference>
<dbReference type="AlphaFoldDB" id="A0A9E7R806"/>
<dbReference type="SUPFAM" id="SSF51735">
    <property type="entry name" value="NAD(P)-binding Rossmann-fold domains"/>
    <property type="match status" value="1"/>
</dbReference>
<dbReference type="InterPro" id="IPR036291">
    <property type="entry name" value="NAD(P)-bd_dom_sf"/>
</dbReference>
<dbReference type="RefSeq" id="WP_260643913.1">
    <property type="nucleotide sequence ID" value="NZ_CP104003.1"/>
</dbReference>
<dbReference type="PANTHER" id="PTHR48075">
    <property type="entry name" value="3-HYDROXYACYL-COA DEHYDROGENASE FAMILY PROTEIN"/>
    <property type="match status" value="1"/>
</dbReference>